<sequence length="295" mass="33162">MEETEMIFCNFAVFLLLLSLCVSGTSNETEPQCLIKLKVTRNTVFKAHAMTELKINCTVTHHGCQRIPVISWCKLYGQNCKALNHSDVIKTEWKNKTENEGMAFLIFQNVSIEDAGSYRCKEGDMSVSHTINVTFTVDDSNSVLDDGLLWLWPYVYIFSGIAALVIIIITITLFVFRCQDTKSKTEEMKSKNQYMETQSSDLLPPPLPYPRHDTRSPSHQRGSASDRGSEIPPGRGTSSAGRVKERSHHTVSTEGGENDNALIYASLNHQAVSKVHRKTARQEPETSEYAAIRLR</sequence>
<keyword evidence="2" id="KW-0472">Membrane</keyword>
<proteinExistence type="predicted"/>
<dbReference type="EMBL" id="CABZ01025473">
    <property type="status" value="NOT_ANNOTATED_CDS"/>
    <property type="molecule type" value="Genomic_DNA"/>
</dbReference>
<reference evidence="5" key="2">
    <citation type="submission" date="2015-06" db="UniProtKB">
        <authorList>
            <consortium name="Ensembl"/>
        </authorList>
    </citation>
    <scope>IDENTIFICATION</scope>
    <source>
        <strain evidence="5">Tuebingen</strain>
    </source>
</reference>
<dbReference type="PANTHER" id="PTHR37996">
    <property type="entry name" value="B- AND T-LYMPHOCYTE ATTENUATOR"/>
    <property type="match status" value="1"/>
</dbReference>
<evidence type="ECO:0000256" key="1">
    <source>
        <dbReference type="SAM" id="MobiDB-lite"/>
    </source>
</evidence>
<dbReference type="SUPFAM" id="SSF48726">
    <property type="entry name" value="Immunoglobulin"/>
    <property type="match status" value="1"/>
</dbReference>
<dbReference type="Bgee" id="ENSDARG00000105033">
    <property type="expression patterns" value="Expressed in intestine and 11 other cell types or tissues"/>
</dbReference>
<dbReference type="STRING" id="7955.ENSDARP00000132782"/>
<feature type="compositionally biased region" description="Polar residues" evidence="1">
    <location>
        <begin position="191"/>
        <end position="201"/>
    </location>
</feature>
<dbReference type="PANTHER" id="PTHR37996:SF1">
    <property type="entry name" value="B- AND T-LYMPHOCYTE ATTENUATOR"/>
    <property type="match status" value="1"/>
</dbReference>
<feature type="chain" id="PRO_5043120085" evidence="3">
    <location>
        <begin position="25"/>
        <end position="295"/>
    </location>
</feature>
<gene>
    <name evidence="5" type="primary">LOC103910066</name>
</gene>
<dbReference type="SMR" id="A0A0G2KKC1"/>
<dbReference type="InterPro" id="IPR013783">
    <property type="entry name" value="Ig-like_fold"/>
</dbReference>
<dbReference type="GO" id="GO:0038023">
    <property type="term" value="F:signaling receptor activity"/>
    <property type="evidence" value="ECO:0007669"/>
    <property type="project" value="InterPro"/>
</dbReference>
<dbReference type="Gene3D" id="2.60.40.10">
    <property type="entry name" value="Immunoglobulins"/>
    <property type="match status" value="1"/>
</dbReference>
<dbReference type="InterPro" id="IPR036179">
    <property type="entry name" value="Ig-like_dom_sf"/>
</dbReference>
<keyword evidence="2" id="KW-0812">Transmembrane</keyword>
<feature type="domain" description="Ig-like" evidence="4">
    <location>
        <begin position="31"/>
        <end position="136"/>
    </location>
</feature>
<accession>A0A8M6Z7A5</accession>
<feature type="region of interest" description="Disordered" evidence="1">
    <location>
        <begin position="185"/>
        <end position="260"/>
    </location>
</feature>
<evidence type="ECO:0000313" key="5">
    <source>
        <dbReference type="Ensembl" id="ENSDARP00000132782"/>
    </source>
</evidence>
<feature type="transmembrane region" description="Helical" evidence="2">
    <location>
        <begin position="150"/>
        <end position="176"/>
    </location>
</feature>
<dbReference type="EMBL" id="BX897691">
    <property type="status" value="NOT_ANNOTATED_CDS"/>
    <property type="molecule type" value="Genomic_DNA"/>
</dbReference>
<reference evidence="5" key="1">
    <citation type="journal article" date="2013" name="Nature">
        <title>The zebrafish reference genome sequence and its relationship to the human genome.</title>
        <authorList>
            <consortium name="Genome Reference Consortium Zebrafish"/>
            <person name="Howe K."/>
            <person name="Clark M.D."/>
            <person name="Torroja C.F."/>
            <person name="Torrance J."/>
            <person name="Berthelot C."/>
            <person name="Muffato M."/>
            <person name="Collins J.E."/>
            <person name="Humphray S."/>
            <person name="McLaren K."/>
            <person name="Matthews L."/>
            <person name="McLaren S."/>
            <person name="Sealy I."/>
            <person name="Caccamo M."/>
            <person name="Churcher C."/>
            <person name="Scott C."/>
            <person name="Barrett J.C."/>
            <person name="Koch R."/>
            <person name="Rauch G.J."/>
            <person name="White S."/>
            <person name="Chow W."/>
            <person name="Kilian B."/>
            <person name="Quintais L.T."/>
            <person name="Guerra-Assuncao J.A."/>
            <person name="Zhou Y."/>
            <person name="Gu Y."/>
            <person name="Yen J."/>
            <person name="Vogel J.H."/>
            <person name="Eyre T."/>
            <person name="Redmond S."/>
            <person name="Banerjee R."/>
            <person name="Chi J."/>
            <person name="Fu B."/>
            <person name="Langley E."/>
            <person name="Maguire S.F."/>
            <person name="Laird G.K."/>
            <person name="Lloyd D."/>
            <person name="Kenyon E."/>
            <person name="Donaldson S."/>
            <person name="Sehra H."/>
            <person name="Almeida-King J."/>
            <person name="Loveland J."/>
            <person name="Trevanion S."/>
            <person name="Jones M."/>
            <person name="Quail M."/>
            <person name="Willey D."/>
            <person name="Hunt A."/>
            <person name="Burton J."/>
            <person name="Sims S."/>
            <person name="McLay K."/>
            <person name="Plumb B."/>
            <person name="Davis J."/>
            <person name="Clee C."/>
            <person name="Oliver K."/>
            <person name="Clark R."/>
            <person name="Riddle C."/>
            <person name="Elliot D."/>
            <person name="Eliott D."/>
            <person name="Threadgold G."/>
            <person name="Harden G."/>
            <person name="Ware D."/>
            <person name="Begum S."/>
            <person name="Mortimore B."/>
            <person name="Mortimer B."/>
            <person name="Kerry G."/>
            <person name="Heath P."/>
            <person name="Phillimore B."/>
            <person name="Tracey A."/>
            <person name="Corby N."/>
            <person name="Dunn M."/>
            <person name="Johnson C."/>
            <person name="Wood J."/>
            <person name="Clark S."/>
            <person name="Pelan S."/>
            <person name="Griffiths G."/>
            <person name="Smith M."/>
            <person name="Glithero R."/>
            <person name="Howden P."/>
            <person name="Barker N."/>
            <person name="Lloyd C."/>
            <person name="Stevens C."/>
            <person name="Harley J."/>
            <person name="Holt K."/>
            <person name="Panagiotidis G."/>
            <person name="Lovell J."/>
            <person name="Beasley H."/>
            <person name="Henderson C."/>
            <person name="Gordon D."/>
            <person name="Auger K."/>
            <person name="Wright D."/>
            <person name="Collins J."/>
            <person name="Raisen C."/>
            <person name="Dyer L."/>
            <person name="Leung K."/>
            <person name="Robertson L."/>
            <person name="Ambridge K."/>
            <person name="Leongamornlert D."/>
            <person name="McGuire S."/>
            <person name="Gilderthorp R."/>
            <person name="Griffiths C."/>
            <person name="Manthravadi D."/>
            <person name="Nichol S."/>
            <person name="Barker G."/>
            <person name="Whitehead S."/>
            <person name="Kay M."/>
            <person name="Brown J."/>
            <person name="Murnane C."/>
            <person name="Gray E."/>
            <person name="Humphries M."/>
            <person name="Sycamore N."/>
            <person name="Barker D."/>
            <person name="Saunders D."/>
            <person name="Wallis J."/>
            <person name="Babbage A."/>
            <person name="Hammond S."/>
            <person name="Mashreghi-Mohammadi M."/>
            <person name="Barr L."/>
            <person name="Martin S."/>
            <person name="Wray P."/>
            <person name="Ellington A."/>
            <person name="Matthews N."/>
            <person name="Ellwood M."/>
            <person name="Woodmansey R."/>
            <person name="Clark G."/>
            <person name="Cooper J."/>
            <person name="Cooper J."/>
            <person name="Tromans A."/>
            <person name="Grafham D."/>
            <person name="Skuce C."/>
            <person name="Pandian R."/>
            <person name="Andrews R."/>
            <person name="Harrison E."/>
            <person name="Kimberley A."/>
            <person name="Garnett J."/>
            <person name="Fosker N."/>
            <person name="Hall R."/>
            <person name="Garner P."/>
            <person name="Kelly D."/>
            <person name="Bird C."/>
            <person name="Palmer S."/>
            <person name="Gehring I."/>
            <person name="Berger A."/>
            <person name="Dooley C.M."/>
            <person name="Ersan-Urun Z."/>
            <person name="Eser C."/>
            <person name="Geiger H."/>
            <person name="Geisler M."/>
            <person name="Karotki L."/>
            <person name="Kirn A."/>
            <person name="Konantz J."/>
            <person name="Konantz M."/>
            <person name="Oberlander M."/>
            <person name="Rudolph-Geiger S."/>
            <person name="Teucke M."/>
            <person name="Lanz C."/>
            <person name="Raddatz G."/>
            <person name="Osoegawa K."/>
            <person name="Zhu B."/>
            <person name="Rapp A."/>
            <person name="Widaa S."/>
            <person name="Langford C."/>
            <person name="Yang F."/>
            <person name="Schuster S.C."/>
            <person name="Carter N.P."/>
            <person name="Harrow J."/>
            <person name="Ning Z."/>
            <person name="Herrero J."/>
            <person name="Searle S.M."/>
            <person name="Enright A."/>
            <person name="Geisler R."/>
            <person name="Plasterk R.H."/>
            <person name="Lee C."/>
            <person name="Westerfield M."/>
            <person name="de Jong P.J."/>
            <person name="Zon L.I."/>
            <person name="Postlethwait J.H."/>
            <person name="Nusslein-Volhard C."/>
            <person name="Hubbard T.J."/>
            <person name="Roest Crollius H."/>
            <person name="Rogers J."/>
            <person name="Stemple D.L."/>
        </authorList>
    </citation>
    <scope>NUCLEOTIDE SEQUENCE [LARGE SCALE GENOMIC DNA]</scope>
    <source>
        <strain evidence="5">Tuebingen</strain>
    </source>
</reference>
<dbReference type="OrthoDB" id="9947981at2759"/>
<name>A0A0G2KKC1_DANRE</name>
<dbReference type="Ensembl" id="ENSDART00000167461.2">
    <property type="protein sequence ID" value="ENSDARP00000132782.1"/>
    <property type="gene ID" value="ENSDARG00000105033.2"/>
</dbReference>
<keyword evidence="3" id="KW-0732">Signal</keyword>
<dbReference type="EMBL" id="CABZ01025472">
    <property type="status" value="NOT_ANNOTATED_CDS"/>
    <property type="molecule type" value="Genomic_DNA"/>
</dbReference>
<dbReference type="GO" id="GO:0002768">
    <property type="term" value="P:immune response-regulating cell surface receptor signaling pathway"/>
    <property type="evidence" value="ECO:0007669"/>
    <property type="project" value="InterPro"/>
</dbReference>
<dbReference type="InterPro" id="IPR039257">
    <property type="entry name" value="BTLA"/>
</dbReference>
<dbReference type="GO" id="GO:0005886">
    <property type="term" value="C:plasma membrane"/>
    <property type="evidence" value="ECO:0007669"/>
    <property type="project" value="InterPro"/>
</dbReference>
<organism evidence="5">
    <name type="scientific">Danio rerio</name>
    <name type="common">Zebrafish</name>
    <name type="synonym">Brachydanio rerio</name>
    <dbReference type="NCBI Taxonomy" id="7955"/>
    <lineage>
        <taxon>Eukaryota</taxon>
        <taxon>Metazoa</taxon>
        <taxon>Chordata</taxon>
        <taxon>Craniata</taxon>
        <taxon>Vertebrata</taxon>
        <taxon>Euteleostomi</taxon>
        <taxon>Actinopterygii</taxon>
        <taxon>Neopterygii</taxon>
        <taxon>Teleostei</taxon>
        <taxon>Ostariophysi</taxon>
        <taxon>Cypriniformes</taxon>
        <taxon>Danionidae</taxon>
        <taxon>Danioninae</taxon>
        <taxon>Danio</taxon>
    </lineage>
</organism>
<evidence type="ECO:0000256" key="3">
    <source>
        <dbReference type="SAM" id="SignalP"/>
    </source>
</evidence>
<feature type="signal peptide" evidence="3">
    <location>
        <begin position="1"/>
        <end position="24"/>
    </location>
</feature>
<dbReference type="InterPro" id="IPR007110">
    <property type="entry name" value="Ig-like_dom"/>
</dbReference>
<evidence type="ECO:0000259" key="4">
    <source>
        <dbReference type="PROSITE" id="PS50835"/>
    </source>
</evidence>
<dbReference type="GeneTree" id="ENSGT01030000235355"/>
<dbReference type="PROSITE" id="PS50835">
    <property type="entry name" value="IG_LIKE"/>
    <property type="match status" value="1"/>
</dbReference>
<evidence type="ECO:0000256" key="2">
    <source>
        <dbReference type="SAM" id="Phobius"/>
    </source>
</evidence>
<keyword evidence="2" id="KW-1133">Transmembrane helix</keyword>
<accession>A0A0G2KKC1</accession>
<dbReference type="AlphaFoldDB" id="A0A0G2KKC1"/>
<protein>
    <submittedName>
        <fullName evidence="5">B- and T-lymphocyte attenuator-like</fullName>
    </submittedName>
</protein>